<dbReference type="PANTHER" id="PTHR12215">
    <property type="entry name" value="PHOSPHOPANTETHEINE TRANSFERASE"/>
    <property type="match status" value="1"/>
</dbReference>
<gene>
    <name evidence="5" type="ORF">RM704_04340</name>
</gene>
<evidence type="ECO:0000256" key="1">
    <source>
        <dbReference type="ARBA" id="ARBA00010990"/>
    </source>
</evidence>
<dbReference type="SUPFAM" id="SSF56214">
    <property type="entry name" value="4'-phosphopantetheinyl transferase"/>
    <property type="match status" value="2"/>
</dbReference>
<feature type="domain" description="4'-phosphopantetheinyl transferase N-terminal" evidence="4">
    <location>
        <begin position="21"/>
        <end position="111"/>
    </location>
</feature>
<dbReference type="EMBL" id="JAVRFJ010000003">
    <property type="protein sequence ID" value="MDT0566719.1"/>
    <property type="molecule type" value="Genomic_DNA"/>
</dbReference>
<evidence type="ECO:0000259" key="4">
    <source>
        <dbReference type="Pfam" id="PF22624"/>
    </source>
</evidence>
<dbReference type="InterPro" id="IPR050559">
    <property type="entry name" value="P-Pant_transferase_sf"/>
</dbReference>
<comment type="similarity">
    <text evidence="1">Belongs to the P-Pant transferase superfamily. Gsp/Sfp/HetI/AcpT family.</text>
</comment>
<dbReference type="InterPro" id="IPR055066">
    <property type="entry name" value="AASDHPPT_N"/>
</dbReference>
<accession>A0ABU2YRX6</accession>
<reference evidence="5" key="1">
    <citation type="submission" date="2024-05" db="EMBL/GenBank/DDBJ databases">
        <title>30 novel species of actinomycetes from the DSMZ collection.</title>
        <authorList>
            <person name="Nouioui I."/>
        </authorList>
    </citation>
    <scope>NUCLEOTIDE SEQUENCE</scope>
    <source>
        <strain evidence="5">DSM 3412</strain>
    </source>
</reference>
<dbReference type="Pfam" id="PF22624">
    <property type="entry name" value="AASDHPPT_N"/>
    <property type="match status" value="1"/>
</dbReference>
<dbReference type="Pfam" id="PF01648">
    <property type="entry name" value="ACPS"/>
    <property type="match status" value="1"/>
</dbReference>
<dbReference type="InterPro" id="IPR037143">
    <property type="entry name" value="4-PPantetheinyl_Trfase_dom_sf"/>
</dbReference>
<dbReference type="InterPro" id="IPR008278">
    <property type="entry name" value="4-PPantetheinyl_Trfase_dom"/>
</dbReference>
<dbReference type="PANTHER" id="PTHR12215:SF10">
    <property type="entry name" value="L-AMINOADIPATE-SEMIALDEHYDE DEHYDROGENASE-PHOSPHOPANTETHEINYL TRANSFERASE"/>
    <property type="match status" value="1"/>
</dbReference>
<protein>
    <submittedName>
        <fullName evidence="5">4'-phosphopantetheinyl transferase superfamily protein</fullName>
    </submittedName>
</protein>
<organism evidence="5 6">
    <name type="scientific">Streptomyces gottesmaniae</name>
    <dbReference type="NCBI Taxonomy" id="3075518"/>
    <lineage>
        <taxon>Bacteria</taxon>
        <taxon>Bacillati</taxon>
        <taxon>Actinomycetota</taxon>
        <taxon>Actinomycetes</taxon>
        <taxon>Kitasatosporales</taxon>
        <taxon>Streptomycetaceae</taxon>
        <taxon>Streptomyces</taxon>
    </lineage>
</organism>
<evidence type="ECO:0000313" key="6">
    <source>
        <dbReference type="Proteomes" id="UP001180737"/>
    </source>
</evidence>
<name>A0ABU2YRX6_9ACTN</name>
<dbReference type="Gene3D" id="3.90.470.20">
    <property type="entry name" value="4'-phosphopantetheinyl transferase domain"/>
    <property type="match status" value="2"/>
</dbReference>
<feature type="domain" description="4'-phosphopantetheinyl transferase" evidence="3">
    <location>
        <begin position="116"/>
        <end position="174"/>
    </location>
</feature>
<keyword evidence="2 5" id="KW-0808">Transferase</keyword>
<sequence length="238" mass="25798">MTRTRLEVWLVRPQMPGPGDTPLALAELDHAERRQADRFVHLGDRLRYLSARIALRRVLARHTGTTPGRVRFRRVPCTRCGGPHGRPELADYPPPVRFSLSHRHGLVVIAVASTAVGADVQRASGGDTVDACLPAVHPTERAELQGLPESARPNAFVRLWARKEAYLKGTGAGLVHGAAADYLGVGAPGRPRGWTVIDLDLAGDRAYAAAVAVRSEEIGPVELRERSASFLHEEAPAE</sequence>
<evidence type="ECO:0000313" key="5">
    <source>
        <dbReference type="EMBL" id="MDT0566719.1"/>
    </source>
</evidence>
<comment type="caution">
    <text evidence="5">The sequence shown here is derived from an EMBL/GenBank/DDBJ whole genome shotgun (WGS) entry which is preliminary data.</text>
</comment>
<evidence type="ECO:0000256" key="2">
    <source>
        <dbReference type="ARBA" id="ARBA00022679"/>
    </source>
</evidence>
<dbReference type="Proteomes" id="UP001180737">
    <property type="component" value="Unassembled WGS sequence"/>
</dbReference>
<evidence type="ECO:0000259" key="3">
    <source>
        <dbReference type="Pfam" id="PF01648"/>
    </source>
</evidence>
<dbReference type="RefSeq" id="WP_157856739.1">
    <property type="nucleotide sequence ID" value="NZ_JAVRFJ010000003.1"/>
</dbReference>
<proteinExistence type="inferred from homology"/>
<dbReference type="GO" id="GO:0016740">
    <property type="term" value="F:transferase activity"/>
    <property type="evidence" value="ECO:0007669"/>
    <property type="project" value="UniProtKB-KW"/>
</dbReference>
<keyword evidence="6" id="KW-1185">Reference proteome</keyword>